<dbReference type="Proteomes" id="UP000263040">
    <property type="component" value="Chromosome"/>
</dbReference>
<dbReference type="Pfam" id="PF14659">
    <property type="entry name" value="Phage_int_SAM_3"/>
    <property type="match status" value="1"/>
</dbReference>
<reference evidence="6 7" key="1">
    <citation type="submission" date="2018-08" db="EMBL/GenBank/DDBJ databases">
        <title>Complete genome of the Arcobacter suis type strain LMG 26152.</title>
        <authorList>
            <person name="Miller W.G."/>
            <person name="Yee E."/>
            <person name="Bono J.L."/>
        </authorList>
    </citation>
    <scope>NUCLEOTIDE SEQUENCE [LARGE SCALE GENOMIC DNA]</scope>
    <source>
        <strain evidence="6 7">CECT 7833</strain>
    </source>
</reference>
<dbReference type="Gene3D" id="1.10.443.10">
    <property type="entry name" value="Intergrase catalytic core"/>
    <property type="match status" value="1"/>
</dbReference>
<evidence type="ECO:0000256" key="1">
    <source>
        <dbReference type="ARBA" id="ARBA00008857"/>
    </source>
</evidence>
<dbReference type="InterPro" id="IPR011010">
    <property type="entry name" value="DNA_brk_join_enz"/>
</dbReference>
<dbReference type="GO" id="GO:0003677">
    <property type="term" value="F:DNA binding"/>
    <property type="evidence" value="ECO:0007669"/>
    <property type="project" value="UniProtKB-KW"/>
</dbReference>
<gene>
    <name evidence="6" type="ORF">ASUIS_2056</name>
</gene>
<dbReference type="InterPro" id="IPR050808">
    <property type="entry name" value="Phage_Integrase"/>
</dbReference>
<keyword evidence="4" id="KW-0233">DNA recombination</keyword>
<evidence type="ECO:0000259" key="5">
    <source>
        <dbReference type="PROSITE" id="PS51898"/>
    </source>
</evidence>
<keyword evidence="3" id="KW-0238">DNA-binding</keyword>
<keyword evidence="7" id="KW-1185">Reference proteome</keyword>
<dbReference type="Pfam" id="PF00589">
    <property type="entry name" value="Phage_integrase"/>
    <property type="match status" value="1"/>
</dbReference>
<feature type="domain" description="Tyr recombinase" evidence="5">
    <location>
        <begin position="170"/>
        <end position="357"/>
    </location>
</feature>
<dbReference type="CDD" id="cd01189">
    <property type="entry name" value="INT_ICEBs1_C_like"/>
    <property type="match status" value="1"/>
</dbReference>
<dbReference type="InterPro" id="IPR004107">
    <property type="entry name" value="Integrase_SAM-like_N"/>
</dbReference>
<evidence type="ECO:0000313" key="7">
    <source>
        <dbReference type="Proteomes" id="UP000263040"/>
    </source>
</evidence>
<dbReference type="InterPro" id="IPR013762">
    <property type="entry name" value="Integrase-like_cat_sf"/>
</dbReference>
<evidence type="ECO:0000256" key="4">
    <source>
        <dbReference type="ARBA" id="ARBA00023172"/>
    </source>
</evidence>
<evidence type="ECO:0000256" key="2">
    <source>
        <dbReference type="ARBA" id="ARBA00022908"/>
    </source>
</evidence>
<dbReference type="KEGG" id="asui:ASUIS_2056"/>
<dbReference type="GO" id="GO:0015074">
    <property type="term" value="P:DNA integration"/>
    <property type="evidence" value="ECO:0007669"/>
    <property type="project" value="UniProtKB-KW"/>
</dbReference>
<keyword evidence="2" id="KW-0229">DNA integration</keyword>
<dbReference type="AlphaFoldDB" id="A0AAD0SRT8"/>
<dbReference type="EMBL" id="CP032100">
    <property type="protein sequence ID" value="AXX90504.1"/>
    <property type="molecule type" value="Genomic_DNA"/>
</dbReference>
<dbReference type="RefSeq" id="WP_226799903.1">
    <property type="nucleotide sequence ID" value="NZ_CP032100.1"/>
</dbReference>
<name>A0AAD0SRT8_9BACT</name>
<dbReference type="PROSITE" id="PS51898">
    <property type="entry name" value="TYR_RECOMBINASE"/>
    <property type="match status" value="1"/>
</dbReference>
<dbReference type="InterPro" id="IPR010998">
    <property type="entry name" value="Integrase_recombinase_N"/>
</dbReference>
<dbReference type="SUPFAM" id="SSF56349">
    <property type="entry name" value="DNA breaking-rejoining enzymes"/>
    <property type="match status" value="1"/>
</dbReference>
<protein>
    <submittedName>
        <fullName evidence="6">Site-specific tyrosine recombinase, phage integrase family (INT_ICEBs1_C_like domain)</fullName>
    </submittedName>
</protein>
<dbReference type="GO" id="GO:0006310">
    <property type="term" value="P:DNA recombination"/>
    <property type="evidence" value="ECO:0007669"/>
    <property type="project" value="UniProtKB-KW"/>
</dbReference>
<dbReference type="PANTHER" id="PTHR30629">
    <property type="entry name" value="PROPHAGE INTEGRASE"/>
    <property type="match status" value="1"/>
</dbReference>
<dbReference type="PANTHER" id="PTHR30629:SF2">
    <property type="entry name" value="PROPHAGE INTEGRASE INTS-RELATED"/>
    <property type="match status" value="1"/>
</dbReference>
<evidence type="ECO:0000313" key="6">
    <source>
        <dbReference type="EMBL" id="AXX90504.1"/>
    </source>
</evidence>
<comment type="similarity">
    <text evidence="1">Belongs to the 'phage' integrase family.</text>
</comment>
<accession>A0AAD0SRT8</accession>
<organism evidence="6 7">
    <name type="scientific">Arcobacter suis CECT 7833</name>
    <dbReference type="NCBI Taxonomy" id="663365"/>
    <lineage>
        <taxon>Bacteria</taxon>
        <taxon>Pseudomonadati</taxon>
        <taxon>Campylobacterota</taxon>
        <taxon>Epsilonproteobacteria</taxon>
        <taxon>Campylobacterales</taxon>
        <taxon>Arcobacteraceae</taxon>
        <taxon>Arcobacter</taxon>
    </lineage>
</organism>
<dbReference type="Gene3D" id="1.10.150.130">
    <property type="match status" value="1"/>
</dbReference>
<proteinExistence type="inferred from homology"/>
<sequence length="357" mass="41322">MVKMTEPKLFTRGAKLWVRFSLNGEVIKKSLNIEDSKANRKLATTQIIPQMLLKVHSGEFFENKIVPTVQEMIDISLKMNKASRKANTHGIYQYILNKHIIPIFGKRKIDTIKASELTLWQNNLLDILSNKSVLNIRIVFYGIFEDAFRDEIIQKNPFSIIKAPQNIAKNENIPFSKDEIFQILEASPLKIRAFFAIGFFTGMRTGEIIALKWSDIDFTNRIIKVTKTRNKGIETTPKTKSSIRDVEILDVLLPYLENHLQFKTDSEYIFLTRGNIPFNSSKKISTLYWSKVLKEQNIAYRNLYQMRHTFASMMIASGEDILWVANMLGHKNSNITLSTYAKYIKNDKKIRGKFLLD</sequence>
<dbReference type="InterPro" id="IPR002104">
    <property type="entry name" value="Integrase_catalytic"/>
</dbReference>
<evidence type="ECO:0000256" key="3">
    <source>
        <dbReference type="ARBA" id="ARBA00023125"/>
    </source>
</evidence>